<dbReference type="Pfam" id="PF07810">
    <property type="entry name" value="TMC"/>
    <property type="match status" value="1"/>
</dbReference>
<comment type="similarity">
    <text evidence="2 6">Belongs to the TMC family.</text>
</comment>
<sequence>MAHNTSESSGGDDTNFNYSWKIFTSWDYLIGNPETADNKFASNTTNIKEALADEKETQKVTNFRVTLLFRLLANFLIISILAGSGYLIYYVARRSENFLRDGMNKHNWWERNEVNIVMSLLTTFGPMFFEAISHLENYHPRISLCWQLGRVFALYAGNLYSFLIAIVDQVRFTMAEEEEMKVNLTIWQSHMYNRSTAENSTGSPFRVDPADVPRGPCWETLVGQEFVRMLITDTLTFYIVLLINDFFRAVVIRFLNHCWCWDLEYSFPCYSLFDLSGNLLTLIFNQGMICMGTLYAPCLPALNLIRLQTSMYIQAWGVMCCNIPHTRIFKASYSSNLYMAILLVIIFISTLPVIFTVVSMPPSFDCGPFSGKQHMYDVIPESLEMDFPIWLGKALSYISNPGLVLPFLLFLILTIYYLYVTSKTYKQANLDLKKKLKAQSEENRSRSKLEAKKMDEYLEKAKHMAATEQQDKQGNNNLSLKARDSSKSSGQSYLPPPPHIYSGGRGSGLKYSRRPTYTRPPAPRSHLMHGQLPGFPPY</sequence>
<accession>A0A5N5KA06</accession>
<organism evidence="9 10">
    <name type="scientific">Pangasianodon hypophthalmus</name>
    <name type="common">Striped catfish</name>
    <name type="synonym">Helicophagus hypophthalmus</name>
    <dbReference type="NCBI Taxonomy" id="310915"/>
    <lineage>
        <taxon>Eukaryota</taxon>
        <taxon>Metazoa</taxon>
        <taxon>Chordata</taxon>
        <taxon>Craniata</taxon>
        <taxon>Vertebrata</taxon>
        <taxon>Euteleostomi</taxon>
        <taxon>Actinopterygii</taxon>
        <taxon>Neopterygii</taxon>
        <taxon>Teleostei</taxon>
        <taxon>Ostariophysi</taxon>
        <taxon>Siluriformes</taxon>
        <taxon>Pangasiidae</taxon>
        <taxon>Pangasianodon</taxon>
    </lineage>
</organism>
<proteinExistence type="inferred from homology"/>
<evidence type="ECO:0000256" key="5">
    <source>
        <dbReference type="ARBA" id="ARBA00023136"/>
    </source>
</evidence>
<evidence type="ECO:0000256" key="2">
    <source>
        <dbReference type="ARBA" id="ARBA00006510"/>
    </source>
</evidence>
<dbReference type="GO" id="GO:0060005">
    <property type="term" value="P:vestibular reflex"/>
    <property type="evidence" value="ECO:0007669"/>
    <property type="project" value="TreeGrafter"/>
</dbReference>
<evidence type="ECO:0000256" key="7">
    <source>
        <dbReference type="SAM" id="MobiDB-lite"/>
    </source>
</evidence>
<dbReference type="AlphaFoldDB" id="A0A5N5KA06"/>
<feature type="region of interest" description="Disordered" evidence="7">
    <location>
        <begin position="464"/>
        <end position="538"/>
    </location>
</feature>
<comment type="subcellular location">
    <subcellularLocation>
        <location evidence="1 6">Membrane</location>
        <topology evidence="1 6">Multi-pass membrane protein</topology>
    </subcellularLocation>
</comment>
<evidence type="ECO:0000256" key="3">
    <source>
        <dbReference type="ARBA" id="ARBA00022692"/>
    </source>
</evidence>
<feature type="transmembrane region" description="Helical" evidence="6">
    <location>
        <begin position="403"/>
        <end position="420"/>
    </location>
</feature>
<keyword evidence="5 6" id="KW-0472">Membrane</keyword>
<keyword evidence="4 6" id="KW-1133">Transmembrane helix</keyword>
<dbReference type="Proteomes" id="UP000327468">
    <property type="component" value="Chromosome 24"/>
</dbReference>
<dbReference type="PANTHER" id="PTHR23302:SF18">
    <property type="entry name" value="TRANSMEMBRANE CHANNEL-LIKE PROTEIN 1"/>
    <property type="match status" value="1"/>
</dbReference>
<dbReference type="PANTHER" id="PTHR23302">
    <property type="entry name" value="TRANSMEMBRANE CHANNEL-RELATED"/>
    <property type="match status" value="1"/>
</dbReference>
<dbReference type="GO" id="GO:0050910">
    <property type="term" value="P:detection of mechanical stimulus involved in sensory perception of sound"/>
    <property type="evidence" value="ECO:0007669"/>
    <property type="project" value="TreeGrafter"/>
</dbReference>
<dbReference type="EMBL" id="VFJC01000025">
    <property type="protein sequence ID" value="KAB5528328.1"/>
    <property type="molecule type" value="Genomic_DNA"/>
</dbReference>
<reference evidence="9 10" key="1">
    <citation type="submission" date="2019-06" db="EMBL/GenBank/DDBJ databases">
        <title>A chromosome-scale genome assembly of the striped catfish, Pangasianodon hypophthalmus.</title>
        <authorList>
            <person name="Wen M."/>
            <person name="Zahm M."/>
            <person name="Roques C."/>
            <person name="Cabau C."/>
            <person name="Klopp C."/>
            <person name="Donnadieu C."/>
            <person name="Jouanno E."/>
            <person name="Avarre J.-C."/>
            <person name="Campet M."/>
            <person name="Ha T.T.T."/>
            <person name="Dugue R."/>
            <person name="Lampietro C."/>
            <person name="Louis A."/>
            <person name="Herpin A."/>
            <person name="Echchiki A."/>
            <person name="Berthelot C."/>
            <person name="Parey E."/>
            <person name="Roest-Crollius H."/>
            <person name="Braasch I."/>
            <person name="Postlethwait J."/>
            <person name="Bobe J."/>
            <person name="Montfort J."/>
            <person name="Bouchez O."/>
            <person name="Begum T."/>
            <person name="Schartl M."/>
            <person name="Guiguen Y."/>
        </authorList>
    </citation>
    <scope>NUCLEOTIDE SEQUENCE [LARGE SCALE GENOMIC DNA]</scope>
    <source>
        <strain evidence="9 10">Indonesia</strain>
        <tissue evidence="9">Blood</tissue>
    </source>
</reference>
<evidence type="ECO:0000313" key="9">
    <source>
        <dbReference type="EMBL" id="KAB5528328.1"/>
    </source>
</evidence>
<name>A0A5N5KA06_PANHP</name>
<keyword evidence="10" id="KW-1185">Reference proteome</keyword>
<evidence type="ECO:0000313" key="10">
    <source>
        <dbReference type="Proteomes" id="UP000327468"/>
    </source>
</evidence>
<feature type="transmembrane region" description="Helical" evidence="6">
    <location>
        <begin position="235"/>
        <end position="255"/>
    </location>
</feature>
<keyword evidence="3 6" id="KW-0812">Transmembrane</keyword>
<evidence type="ECO:0000256" key="1">
    <source>
        <dbReference type="ARBA" id="ARBA00004141"/>
    </source>
</evidence>
<protein>
    <recommendedName>
        <fullName evidence="6">Transmembrane channel-like protein</fullName>
    </recommendedName>
</protein>
<feature type="transmembrane region" description="Helical" evidence="6">
    <location>
        <begin position="275"/>
        <end position="296"/>
    </location>
</feature>
<feature type="transmembrane region" description="Helical" evidence="6">
    <location>
        <begin position="337"/>
        <end position="358"/>
    </location>
</feature>
<evidence type="ECO:0000256" key="4">
    <source>
        <dbReference type="ARBA" id="ARBA00022989"/>
    </source>
</evidence>
<dbReference type="InterPro" id="IPR038900">
    <property type="entry name" value="TMC"/>
</dbReference>
<gene>
    <name evidence="9" type="ORF">PHYPO_G00139000</name>
</gene>
<dbReference type="InterPro" id="IPR012496">
    <property type="entry name" value="TMC_dom"/>
</dbReference>
<comment type="caution">
    <text evidence="9">The sequence shown here is derived from an EMBL/GenBank/DDBJ whole genome shotgun (WGS) entry which is preliminary data.</text>
</comment>
<feature type="transmembrane region" description="Helical" evidence="6">
    <location>
        <begin position="152"/>
        <end position="170"/>
    </location>
</feature>
<feature type="domain" description="TMC" evidence="8">
    <location>
        <begin position="217"/>
        <end position="332"/>
    </location>
</feature>
<dbReference type="GO" id="GO:0005886">
    <property type="term" value="C:plasma membrane"/>
    <property type="evidence" value="ECO:0007669"/>
    <property type="project" value="InterPro"/>
</dbReference>
<evidence type="ECO:0000259" key="8">
    <source>
        <dbReference type="Pfam" id="PF07810"/>
    </source>
</evidence>
<evidence type="ECO:0000256" key="6">
    <source>
        <dbReference type="RuleBase" id="RU310713"/>
    </source>
</evidence>
<feature type="transmembrane region" description="Helical" evidence="6">
    <location>
        <begin position="113"/>
        <end position="132"/>
    </location>
</feature>
<dbReference type="GO" id="GO:0008381">
    <property type="term" value="F:mechanosensitive monoatomic ion channel activity"/>
    <property type="evidence" value="ECO:0007669"/>
    <property type="project" value="TreeGrafter"/>
</dbReference>
<feature type="transmembrane region" description="Helical" evidence="6">
    <location>
        <begin position="71"/>
        <end position="92"/>
    </location>
</feature>